<accession>A0A0B6YWF9</accession>
<evidence type="ECO:0000313" key="2">
    <source>
        <dbReference type="EMBL" id="CEK60442.1"/>
    </source>
</evidence>
<feature type="compositionally biased region" description="Basic residues" evidence="1">
    <location>
        <begin position="19"/>
        <end position="48"/>
    </location>
</feature>
<organism evidence="2">
    <name type="scientific">Arion vulgaris</name>
    <dbReference type="NCBI Taxonomy" id="1028688"/>
    <lineage>
        <taxon>Eukaryota</taxon>
        <taxon>Metazoa</taxon>
        <taxon>Spiralia</taxon>
        <taxon>Lophotrochozoa</taxon>
        <taxon>Mollusca</taxon>
        <taxon>Gastropoda</taxon>
        <taxon>Heterobranchia</taxon>
        <taxon>Euthyneura</taxon>
        <taxon>Panpulmonata</taxon>
        <taxon>Eupulmonata</taxon>
        <taxon>Stylommatophora</taxon>
        <taxon>Helicina</taxon>
        <taxon>Arionoidea</taxon>
        <taxon>Arionidae</taxon>
        <taxon>Arion</taxon>
    </lineage>
</organism>
<name>A0A0B6YWF9_9EUPU</name>
<evidence type="ECO:0000256" key="1">
    <source>
        <dbReference type="SAM" id="MobiDB-lite"/>
    </source>
</evidence>
<sequence length="98" mass="11643">PFSGSINVVSRVSKPSKTSFHKQVAKKRDHKHVKQRAHFGKRSKRKKRNRCVEDKNLTYCQGLIRLNPGGCERRAIRQYCCFTCRQQQRQRPRRISFN</sequence>
<gene>
    <name evidence="2" type="primary">ORF39390</name>
</gene>
<feature type="compositionally biased region" description="Polar residues" evidence="1">
    <location>
        <begin position="1"/>
        <end position="18"/>
    </location>
</feature>
<proteinExistence type="predicted"/>
<reference evidence="2" key="1">
    <citation type="submission" date="2014-12" db="EMBL/GenBank/DDBJ databases">
        <title>Insight into the proteome of Arion vulgaris.</title>
        <authorList>
            <person name="Aradska J."/>
            <person name="Bulat T."/>
            <person name="Smidak R."/>
            <person name="Sarate P."/>
            <person name="Gangsoo J."/>
            <person name="Sialana F."/>
            <person name="Bilban M."/>
            <person name="Lubec G."/>
        </authorList>
    </citation>
    <scope>NUCLEOTIDE SEQUENCE</scope>
    <source>
        <tissue evidence="2">Skin</tissue>
    </source>
</reference>
<protein>
    <submittedName>
        <fullName evidence="2">Uncharacterized protein</fullName>
    </submittedName>
</protein>
<dbReference type="AlphaFoldDB" id="A0A0B6YWF9"/>
<feature type="region of interest" description="Disordered" evidence="1">
    <location>
        <begin position="1"/>
        <end position="48"/>
    </location>
</feature>
<dbReference type="EMBL" id="HACG01013577">
    <property type="protein sequence ID" value="CEK60442.1"/>
    <property type="molecule type" value="Transcribed_RNA"/>
</dbReference>
<feature type="non-terminal residue" evidence="2">
    <location>
        <position position="1"/>
    </location>
</feature>